<dbReference type="InterPro" id="IPR014719">
    <property type="entry name" value="Ribosomal_bL12_C/ClpS-like"/>
</dbReference>
<dbReference type="Pfam" id="PF02617">
    <property type="entry name" value="ClpS"/>
    <property type="match status" value="1"/>
</dbReference>
<reference evidence="2" key="1">
    <citation type="submission" date="2005-08" db="EMBL/GenBank/DDBJ databases">
        <title>Complete sequence of Chlorobium chlorochromatii CaD3.</title>
        <authorList>
            <person name="Copeland A."/>
            <person name="Lucas S."/>
            <person name="Lapidus A."/>
            <person name="Barry K."/>
            <person name="Detter J.C."/>
            <person name="Glavina T."/>
            <person name="Hammon N."/>
            <person name="Israni S."/>
            <person name="Pitluck S."/>
            <person name="Bryant D."/>
            <person name="Schmutz J."/>
            <person name="Larimer F."/>
            <person name="Land M."/>
            <person name="Kyrpides N."/>
            <person name="Ivanova N."/>
            <person name="Richardson P."/>
        </authorList>
    </citation>
    <scope>NUCLEOTIDE SEQUENCE [LARGE SCALE GENOMIC DNA]</scope>
    <source>
        <strain evidence="2">CaD3</strain>
    </source>
</reference>
<name>Q3AP10_CHLCH</name>
<organism evidence="2">
    <name type="scientific">Chlorobium chlorochromatii (strain CaD3)</name>
    <dbReference type="NCBI Taxonomy" id="340177"/>
    <lineage>
        <taxon>Bacteria</taxon>
        <taxon>Pseudomonadati</taxon>
        <taxon>Chlorobiota</taxon>
        <taxon>Chlorobiia</taxon>
        <taxon>Chlorobiales</taxon>
        <taxon>Chlorobiaceae</taxon>
        <taxon>Chlorobium/Pelodictyon group</taxon>
        <taxon>Chlorobium</taxon>
    </lineage>
</organism>
<dbReference type="SUPFAM" id="SSF54736">
    <property type="entry name" value="ClpS-like"/>
    <property type="match status" value="1"/>
</dbReference>
<dbReference type="KEGG" id="cch:Cag_2017"/>
<proteinExistence type="predicted"/>
<dbReference type="HOGENOM" id="CLU_134083_2_1_10"/>
<dbReference type="STRING" id="340177.Cag_2017"/>
<dbReference type="AlphaFoldDB" id="Q3AP10"/>
<feature type="domain" description="Adaptor protein ClpS core" evidence="1">
    <location>
        <begin position="44"/>
        <end position="105"/>
    </location>
</feature>
<evidence type="ECO:0000259" key="1">
    <source>
        <dbReference type="Pfam" id="PF02617"/>
    </source>
</evidence>
<dbReference type="EMBL" id="CP000108">
    <property type="protein sequence ID" value="ABB29265.1"/>
    <property type="molecule type" value="Genomic_DNA"/>
</dbReference>
<protein>
    <recommendedName>
        <fullName evidence="1">Adaptor protein ClpS core domain-containing protein</fullName>
    </recommendedName>
</protein>
<dbReference type="GO" id="GO:0030163">
    <property type="term" value="P:protein catabolic process"/>
    <property type="evidence" value="ECO:0007669"/>
    <property type="project" value="InterPro"/>
</dbReference>
<dbReference type="eggNOG" id="COG2127">
    <property type="taxonomic scope" value="Bacteria"/>
</dbReference>
<dbReference type="Gene3D" id="3.30.1390.10">
    <property type="match status" value="1"/>
</dbReference>
<accession>Q3AP10</accession>
<dbReference type="InterPro" id="IPR003769">
    <property type="entry name" value="ClpS_core"/>
</dbReference>
<sequence length="118" mass="12937">MKLFMKAKIVAQHATKAALTAQAVKPEEATEVATVTDMGDSAGSFRVILFNDEEHTFEEVIQQLMIALSCTRSKAERLTWVVHTRGRCMVFAGSLEEALQVSAVLEVIALRTEIQSVG</sequence>
<gene>
    <name evidence="2" type="ordered locus">Cag_2017</name>
</gene>
<evidence type="ECO:0000313" key="2">
    <source>
        <dbReference type="EMBL" id="ABB29265.1"/>
    </source>
</evidence>